<keyword evidence="4 6" id="KW-1133">Transmembrane helix</keyword>
<dbReference type="GO" id="GO:0005886">
    <property type="term" value="C:plasma membrane"/>
    <property type="evidence" value="ECO:0007669"/>
    <property type="project" value="UniProtKB-SubCell"/>
</dbReference>
<name>A0A7I7LLQ2_9MYCO</name>
<evidence type="ECO:0000313" key="8">
    <source>
        <dbReference type="Proteomes" id="UP000467164"/>
    </source>
</evidence>
<gene>
    <name evidence="7" type="ORF">MSHO_55940</name>
</gene>
<reference evidence="7 8" key="1">
    <citation type="journal article" date="2019" name="Emerg. Microbes Infect.">
        <title>Comprehensive subspecies identification of 175 nontuberculous mycobacteria species based on 7547 genomic profiles.</title>
        <authorList>
            <person name="Matsumoto Y."/>
            <person name="Kinjo T."/>
            <person name="Motooka D."/>
            <person name="Nabeya D."/>
            <person name="Jung N."/>
            <person name="Uechi K."/>
            <person name="Horii T."/>
            <person name="Iida T."/>
            <person name="Fujita J."/>
            <person name="Nakamura S."/>
        </authorList>
    </citation>
    <scope>NUCLEOTIDE SEQUENCE [LARGE SCALE GENOMIC DNA]</scope>
    <source>
        <strain evidence="7 8">JCM 12657</strain>
    </source>
</reference>
<keyword evidence="3 6" id="KW-0812">Transmembrane</keyword>
<evidence type="ECO:0000256" key="2">
    <source>
        <dbReference type="ARBA" id="ARBA00022475"/>
    </source>
</evidence>
<keyword evidence="5 6" id="KW-0472">Membrane</keyword>
<evidence type="ECO:0000256" key="6">
    <source>
        <dbReference type="SAM" id="Phobius"/>
    </source>
</evidence>
<evidence type="ECO:0000313" key="7">
    <source>
        <dbReference type="EMBL" id="BBX60249.1"/>
    </source>
</evidence>
<dbReference type="PANTHER" id="PTHR38601:SF1">
    <property type="entry name" value="HYDROGENASE-4 COMPONENT E"/>
    <property type="match status" value="1"/>
</dbReference>
<proteinExistence type="predicted"/>
<keyword evidence="2" id="KW-1003">Cell membrane</keyword>
<accession>A0A7I7LLQ2</accession>
<comment type="subcellular location">
    <subcellularLocation>
        <location evidence="1">Cell membrane</location>
        <topology evidence="1">Multi-pass membrane protein</topology>
    </subcellularLocation>
</comment>
<dbReference type="Proteomes" id="UP000467164">
    <property type="component" value="Chromosome"/>
</dbReference>
<dbReference type="KEGG" id="msho:MSHO_55940"/>
<protein>
    <submittedName>
        <fullName evidence="7">Uncharacterized protein</fullName>
    </submittedName>
</protein>
<evidence type="ECO:0000256" key="4">
    <source>
        <dbReference type="ARBA" id="ARBA00022989"/>
    </source>
</evidence>
<feature type="transmembrane region" description="Helical" evidence="6">
    <location>
        <begin position="33"/>
        <end position="54"/>
    </location>
</feature>
<keyword evidence="8" id="KW-1185">Reference proteome</keyword>
<evidence type="ECO:0000256" key="1">
    <source>
        <dbReference type="ARBA" id="ARBA00004651"/>
    </source>
</evidence>
<dbReference type="PANTHER" id="PTHR38601">
    <property type="entry name" value="HYDROGENASE-4 COMPONENT E"/>
    <property type="match status" value="1"/>
</dbReference>
<feature type="transmembrane region" description="Helical" evidence="6">
    <location>
        <begin position="60"/>
        <end position="84"/>
    </location>
</feature>
<evidence type="ECO:0000256" key="3">
    <source>
        <dbReference type="ARBA" id="ARBA00022692"/>
    </source>
</evidence>
<dbReference type="AlphaFoldDB" id="A0A7I7LLQ2"/>
<dbReference type="EMBL" id="AP022572">
    <property type="protein sequence ID" value="BBX60249.1"/>
    <property type="molecule type" value="Genomic_DNA"/>
</dbReference>
<sequence>MTDLNYAGVLDLAPGGLVLTAVLIVWRRDLRSIVWLLAAQGLALAAIPMILGVHSHDWELVGIGLALFALRAVVLPWLLARALGAEKHEQREATPLISTTASLLIAAVLTVVALAVTRPIVDLDSSAAVSAVP</sequence>
<evidence type="ECO:0000256" key="5">
    <source>
        <dbReference type="ARBA" id="ARBA00023136"/>
    </source>
</evidence>
<feature type="transmembrane region" description="Helical" evidence="6">
    <location>
        <begin position="6"/>
        <end position="26"/>
    </location>
</feature>
<feature type="transmembrane region" description="Helical" evidence="6">
    <location>
        <begin position="96"/>
        <end position="116"/>
    </location>
</feature>
<dbReference type="InterPro" id="IPR038730">
    <property type="entry name" value="HyfE-like"/>
</dbReference>
<organism evidence="7 8">
    <name type="scientific">Mycobacterium shottsii</name>
    <dbReference type="NCBI Taxonomy" id="133549"/>
    <lineage>
        <taxon>Bacteria</taxon>
        <taxon>Bacillati</taxon>
        <taxon>Actinomycetota</taxon>
        <taxon>Actinomycetes</taxon>
        <taxon>Mycobacteriales</taxon>
        <taxon>Mycobacteriaceae</taxon>
        <taxon>Mycobacterium</taxon>
        <taxon>Mycobacterium ulcerans group</taxon>
    </lineage>
</organism>